<reference evidence="1 2" key="2">
    <citation type="submission" date="2020-07" db="EMBL/GenBank/DDBJ databases">
        <title>Genome assembly of wild tea tree DASZ reveals pedigree and selection history of tea varieties.</title>
        <authorList>
            <person name="Zhang W."/>
        </authorList>
    </citation>
    <scope>NUCLEOTIDE SEQUENCE [LARGE SCALE GENOMIC DNA]</scope>
    <source>
        <strain evidence="2">cv. G240</strain>
        <tissue evidence="1">Leaf</tissue>
    </source>
</reference>
<sequence length="58" mass="6286">MYGLHIMSGWDESGDCGDHVCVGISITIVSPSWSGVGSLKSKSMCEKQKGMYECDVQQ</sequence>
<reference evidence="2" key="1">
    <citation type="journal article" date="2020" name="Nat. Commun.">
        <title>Genome assembly of wild tea tree DASZ reveals pedigree and selection history of tea varieties.</title>
        <authorList>
            <person name="Zhang W."/>
            <person name="Zhang Y."/>
            <person name="Qiu H."/>
            <person name="Guo Y."/>
            <person name="Wan H."/>
            <person name="Zhang X."/>
            <person name="Scossa F."/>
            <person name="Alseekh S."/>
            <person name="Zhang Q."/>
            <person name="Wang P."/>
            <person name="Xu L."/>
            <person name="Schmidt M.H."/>
            <person name="Jia X."/>
            <person name="Li D."/>
            <person name="Zhu A."/>
            <person name="Guo F."/>
            <person name="Chen W."/>
            <person name="Ni D."/>
            <person name="Usadel B."/>
            <person name="Fernie A.R."/>
            <person name="Wen W."/>
        </authorList>
    </citation>
    <scope>NUCLEOTIDE SEQUENCE [LARGE SCALE GENOMIC DNA]</scope>
    <source>
        <strain evidence="2">cv. G240</strain>
    </source>
</reference>
<proteinExistence type="predicted"/>
<name>A0A7J7HHF3_CAMSI</name>
<keyword evidence="2" id="KW-1185">Reference proteome</keyword>
<accession>A0A7J7HHF3</accession>
<dbReference type="EMBL" id="JACBKZ010000004">
    <property type="protein sequence ID" value="KAF5952005.1"/>
    <property type="molecule type" value="Genomic_DNA"/>
</dbReference>
<organism evidence="1 2">
    <name type="scientific">Camellia sinensis</name>
    <name type="common">Tea plant</name>
    <name type="synonym">Thea sinensis</name>
    <dbReference type="NCBI Taxonomy" id="4442"/>
    <lineage>
        <taxon>Eukaryota</taxon>
        <taxon>Viridiplantae</taxon>
        <taxon>Streptophyta</taxon>
        <taxon>Embryophyta</taxon>
        <taxon>Tracheophyta</taxon>
        <taxon>Spermatophyta</taxon>
        <taxon>Magnoliopsida</taxon>
        <taxon>eudicotyledons</taxon>
        <taxon>Gunneridae</taxon>
        <taxon>Pentapetalae</taxon>
        <taxon>asterids</taxon>
        <taxon>Ericales</taxon>
        <taxon>Theaceae</taxon>
        <taxon>Camellia</taxon>
    </lineage>
</organism>
<gene>
    <name evidence="1" type="ORF">HYC85_009949</name>
</gene>
<protein>
    <submittedName>
        <fullName evidence="1">Uncharacterized protein</fullName>
    </submittedName>
</protein>
<comment type="caution">
    <text evidence="1">The sequence shown here is derived from an EMBL/GenBank/DDBJ whole genome shotgun (WGS) entry which is preliminary data.</text>
</comment>
<dbReference type="AlphaFoldDB" id="A0A7J7HHF3"/>
<evidence type="ECO:0000313" key="2">
    <source>
        <dbReference type="Proteomes" id="UP000593564"/>
    </source>
</evidence>
<evidence type="ECO:0000313" key="1">
    <source>
        <dbReference type="EMBL" id="KAF5952005.1"/>
    </source>
</evidence>
<dbReference type="Proteomes" id="UP000593564">
    <property type="component" value="Unassembled WGS sequence"/>
</dbReference>